<proteinExistence type="predicted"/>
<dbReference type="EMBL" id="JARBHB010000003">
    <property type="protein sequence ID" value="KAJ8888266.1"/>
    <property type="molecule type" value="Genomic_DNA"/>
</dbReference>
<evidence type="ECO:0000313" key="1">
    <source>
        <dbReference type="EMBL" id="KAJ8888266.1"/>
    </source>
</evidence>
<sequence length="439" mass="48557">MTGGIPSYRRGQLWEKEGGAYECEGRGCSLDYWIKCVLRADVGEVRRIWSSAGMKGREKLEIPEETRRSVASSGTIPKCENLLQSASLLLRVLRLPSTWELYFSVRGRETRERYKGDTATRIKCATATKRKALNWRAVFSSHFVCPWDFQLSPYSFIGGKSVESVFTEYTRKRCVVPLVKFSTLGQALFARAGGEYPASTTSEELEVTVAGAIVESAREVRTRESSHTSLKGRHRNQLQHVVECFGVTRAANCWQTALCPRLFASPPAGGRPSRARYEGRGGLPLPECLFLSRPEWEDLSRLRAARARCLLLQAVHGKNGEVLECKGERKREILEKIRRPAASSGTIPTCESPGVSRPGTESLVSLLDRSPLLFCATTPPSDGSSLGSASSARVTKGGGGPLPASYIYMWCLVNYLAACLLECLRMRDGCVHYTVLVRC</sequence>
<reference evidence="1 2" key="1">
    <citation type="submission" date="2023-02" db="EMBL/GenBank/DDBJ databases">
        <title>LHISI_Scaffold_Assembly.</title>
        <authorList>
            <person name="Stuart O.P."/>
            <person name="Cleave R."/>
            <person name="Magrath M.J.L."/>
            <person name="Mikheyev A.S."/>
        </authorList>
    </citation>
    <scope>NUCLEOTIDE SEQUENCE [LARGE SCALE GENOMIC DNA]</scope>
    <source>
        <strain evidence="1">Daus_M_001</strain>
        <tissue evidence="1">Leg muscle</tissue>
    </source>
</reference>
<evidence type="ECO:0000313" key="2">
    <source>
        <dbReference type="Proteomes" id="UP001159363"/>
    </source>
</evidence>
<accession>A0ABQ9HV75</accession>
<comment type="caution">
    <text evidence="1">The sequence shown here is derived from an EMBL/GenBank/DDBJ whole genome shotgun (WGS) entry which is preliminary data.</text>
</comment>
<name>A0ABQ9HV75_9NEOP</name>
<dbReference type="Proteomes" id="UP001159363">
    <property type="component" value="Chromosome 3"/>
</dbReference>
<organism evidence="1 2">
    <name type="scientific">Dryococelus australis</name>
    <dbReference type="NCBI Taxonomy" id="614101"/>
    <lineage>
        <taxon>Eukaryota</taxon>
        <taxon>Metazoa</taxon>
        <taxon>Ecdysozoa</taxon>
        <taxon>Arthropoda</taxon>
        <taxon>Hexapoda</taxon>
        <taxon>Insecta</taxon>
        <taxon>Pterygota</taxon>
        <taxon>Neoptera</taxon>
        <taxon>Polyneoptera</taxon>
        <taxon>Phasmatodea</taxon>
        <taxon>Verophasmatodea</taxon>
        <taxon>Anareolatae</taxon>
        <taxon>Phasmatidae</taxon>
        <taxon>Eurycanthinae</taxon>
        <taxon>Dryococelus</taxon>
    </lineage>
</organism>
<protein>
    <submittedName>
        <fullName evidence="1">Uncharacterized protein</fullName>
    </submittedName>
</protein>
<gene>
    <name evidence="1" type="ORF">PR048_007753</name>
</gene>
<keyword evidence="2" id="KW-1185">Reference proteome</keyword>